<proteinExistence type="predicted"/>
<accession>A0ABN3SNY2</accession>
<feature type="compositionally biased region" description="Gly residues" evidence="1">
    <location>
        <begin position="28"/>
        <end position="41"/>
    </location>
</feature>
<feature type="region of interest" description="Disordered" evidence="1">
    <location>
        <begin position="1"/>
        <end position="41"/>
    </location>
</feature>
<evidence type="ECO:0000256" key="1">
    <source>
        <dbReference type="SAM" id="MobiDB-lite"/>
    </source>
</evidence>
<dbReference type="Proteomes" id="UP001501666">
    <property type="component" value="Unassembled WGS sequence"/>
</dbReference>
<protein>
    <submittedName>
        <fullName evidence="2">Uncharacterized protein</fullName>
    </submittedName>
</protein>
<comment type="caution">
    <text evidence="2">The sequence shown here is derived from an EMBL/GenBank/DDBJ whole genome shotgun (WGS) entry which is preliminary data.</text>
</comment>
<gene>
    <name evidence="2" type="ORF">GCM10010412_066660</name>
</gene>
<name>A0ABN3SNY2_9ACTN</name>
<sequence length="65" mass="6080">MKALPCAESAGSLVPAGEGDAVGDDGDGLGGGLTLDGLSGGGEGGGPVGPLVVNVCHTVVFPVIY</sequence>
<dbReference type="EMBL" id="BAAATE010000022">
    <property type="protein sequence ID" value="GAA2681738.1"/>
    <property type="molecule type" value="Genomic_DNA"/>
</dbReference>
<reference evidence="2 3" key="1">
    <citation type="journal article" date="2019" name="Int. J. Syst. Evol. Microbiol.">
        <title>The Global Catalogue of Microorganisms (GCM) 10K type strain sequencing project: providing services to taxonomists for standard genome sequencing and annotation.</title>
        <authorList>
            <consortium name="The Broad Institute Genomics Platform"/>
            <consortium name="The Broad Institute Genome Sequencing Center for Infectious Disease"/>
            <person name="Wu L."/>
            <person name="Ma J."/>
        </authorList>
    </citation>
    <scope>NUCLEOTIDE SEQUENCE [LARGE SCALE GENOMIC DNA]</scope>
    <source>
        <strain evidence="2 3">JCM 6835</strain>
    </source>
</reference>
<evidence type="ECO:0000313" key="2">
    <source>
        <dbReference type="EMBL" id="GAA2681738.1"/>
    </source>
</evidence>
<evidence type="ECO:0000313" key="3">
    <source>
        <dbReference type="Proteomes" id="UP001501666"/>
    </source>
</evidence>
<dbReference type="RefSeq" id="WP_346151981.1">
    <property type="nucleotide sequence ID" value="NZ_BAAATE010000022.1"/>
</dbReference>
<keyword evidence="3" id="KW-1185">Reference proteome</keyword>
<organism evidence="2 3">
    <name type="scientific">Nonomuraea recticatena</name>
    <dbReference type="NCBI Taxonomy" id="46178"/>
    <lineage>
        <taxon>Bacteria</taxon>
        <taxon>Bacillati</taxon>
        <taxon>Actinomycetota</taxon>
        <taxon>Actinomycetes</taxon>
        <taxon>Streptosporangiales</taxon>
        <taxon>Streptosporangiaceae</taxon>
        <taxon>Nonomuraea</taxon>
    </lineage>
</organism>